<feature type="transmembrane region" description="Helical" evidence="9">
    <location>
        <begin position="134"/>
        <end position="154"/>
    </location>
</feature>
<dbReference type="Proteomes" id="UP001501251">
    <property type="component" value="Unassembled WGS sequence"/>
</dbReference>
<dbReference type="EMBL" id="BAABAQ010000007">
    <property type="protein sequence ID" value="GAA4195568.1"/>
    <property type="molecule type" value="Genomic_DNA"/>
</dbReference>
<evidence type="ECO:0000256" key="8">
    <source>
        <dbReference type="SAM" id="MobiDB-lite"/>
    </source>
</evidence>
<protein>
    <submittedName>
        <fullName evidence="10">Iron chelate uptake ABC transporter family permease subunit</fullName>
    </submittedName>
</protein>
<name>A0ABP8B1C9_9ACTN</name>
<feature type="transmembrane region" description="Helical" evidence="9">
    <location>
        <begin position="281"/>
        <end position="308"/>
    </location>
</feature>
<keyword evidence="4" id="KW-1003">Cell membrane</keyword>
<evidence type="ECO:0000313" key="10">
    <source>
        <dbReference type="EMBL" id="GAA4195568.1"/>
    </source>
</evidence>
<keyword evidence="6 9" id="KW-1133">Transmembrane helix</keyword>
<feature type="transmembrane region" description="Helical" evidence="9">
    <location>
        <begin position="224"/>
        <end position="256"/>
    </location>
</feature>
<dbReference type="RefSeq" id="WP_344919622.1">
    <property type="nucleotide sequence ID" value="NZ_BAABAQ010000007.1"/>
</dbReference>
<feature type="compositionally biased region" description="Polar residues" evidence="8">
    <location>
        <begin position="1"/>
        <end position="13"/>
    </location>
</feature>
<evidence type="ECO:0000256" key="2">
    <source>
        <dbReference type="ARBA" id="ARBA00007935"/>
    </source>
</evidence>
<dbReference type="Pfam" id="PF01032">
    <property type="entry name" value="FecCD"/>
    <property type="match status" value="1"/>
</dbReference>
<dbReference type="Gene3D" id="1.10.3470.10">
    <property type="entry name" value="ABC transporter involved in vitamin B12 uptake, BtuC"/>
    <property type="match status" value="1"/>
</dbReference>
<evidence type="ECO:0000256" key="1">
    <source>
        <dbReference type="ARBA" id="ARBA00004651"/>
    </source>
</evidence>
<keyword evidence="11" id="KW-1185">Reference proteome</keyword>
<dbReference type="InterPro" id="IPR037294">
    <property type="entry name" value="ABC_BtuC-like"/>
</dbReference>
<feature type="region of interest" description="Disordered" evidence="8">
    <location>
        <begin position="1"/>
        <end position="34"/>
    </location>
</feature>
<dbReference type="PANTHER" id="PTHR30472:SF67">
    <property type="entry name" value="PERMEASE OF ABC TRANSPORTER-RELATED"/>
    <property type="match status" value="1"/>
</dbReference>
<sequence>MTSDDSVRTTTTAVPADPEAPATPSRAARRGTVAASRTRRRRALSAGGAGLVLLPLSVALAVTVGAAGLSVGDVCQIIAAHLGLPVESPSPLRDAIVWELRLPRVLLATLVGGGLAMCGAVLQTLTRNPLADPYLLGISSGASTGAVAVLILGLGSGAAAALTAGAFAGSLAAFCCVLILAGATPGGSLRVVLAGVAVSQLFGALTSLVVIWAGDAQSTRGVTFWLLGSLASATWGTALLCAGVTVVGLAVCWAASPALDALAFGREVAASLGVAPGRTQLVLLVTTALSTAVLVAASGAIGFVGLVVPHAVRFLVGIRHRVLLPACALYGAIFLLWADTAARTLFSPREVPVGVLTALIGVPAFAIIMRGKSARS</sequence>
<gene>
    <name evidence="10" type="ORF">GCM10022252_41610</name>
</gene>
<feature type="transmembrane region" description="Helical" evidence="9">
    <location>
        <begin position="161"/>
        <end position="183"/>
    </location>
</feature>
<feature type="transmembrane region" description="Helical" evidence="9">
    <location>
        <begin position="350"/>
        <end position="369"/>
    </location>
</feature>
<comment type="subcellular location">
    <subcellularLocation>
        <location evidence="1">Cell membrane</location>
        <topology evidence="1">Multi-pass membrane protein</topology>
    </subcellularLocation>
</comment>
<feature type="transmembrane region" description="Helical" evidence="9">
    <location>
        <begin position="320"/>
        <end position="338"/>
    </location>
</feature>
<dbReference type="PANTHER" id="PTHR30472">
    <property type="entry name" value="FERRIC ENTEROBACTIN TRANSPORT SYSTEM PERMEASE PROTEIN"/>
    <property type="match status" value="1"/>
</dbReference>
<evidence type="ECO:0000256" key="4">
    <source>
        <dbReference type="ARBA" id="ARBA00022475"/>
    </source>
</evidence>
<feature type="transmembrane region" description="Helical" evidence="9">
    <location>
        <begin position="189"/>
        <end position="212"/>
    </location>
</feature>
<evidence type="ECO:0000256" key="3">
    <source>
        <dbReference type="ARBA" id="ARBA00022448"/>
    </source>
</evidence>
<proteinExistence type="inferred from homology"/>
<accession>A0ABP8B1C9</accession>
<comment type="similarity">
    <text evidence="2">Belongs to the binding-protein-dependent transport system permease family. FecCD subfamily.</text>
</comment>
<evidence type="ECO:0000256" key="7">
    <source>
        <dbReference type="ARBA" id="ARBA00023136"/>
    </source>
</evidence>
<comment type="caution">
    <text evidence="10">The sequence shown here is derived from an EMBL/GenBank/DDBJ whole genome shotgun (WGS) entry which is preliminary data.</text>
</comment>
<evidence type="ECO:0000256" key="6">
    <source>
        <dbReference type="ARBA" id="ARBA00022989"/>
    </source>
</evidence>
<dbReference type="CDD" id="cd06550">
    <property type="entry name" value="TM_ABC_iron-siderophores_like"/>
    <property type="match status" value="1"/>
</dbReference>
<evidence type="ECO:0000256" key="9">
    <source>
        <dbReference type="SAM" id="Phobius"/>
    </source>
</evidence>
<organism evidence="10 11">
    <name type="scientific">Streptosporangium oxazolinicum</name>
    <dbReference type="NCBI Taxonomy" id="909287"/>
    <lineage>
        <taxon>Bacteria</taxon>
        <taxon>Bacillati</taxon>
        <taxon>Actinomycetota</taxon>
        <taxon>Actinomycetes</taxon>
        <taxon>Streptosporangiales</taxon>
        <taxon>Streptosporangiaceae</taxon>
        <taxon>Streptosporangium</taxon>
    </lineage>
</organism>
<keyword evidence="5 9" id="KW-0812">Transmembrane</keyword>
<dbReference type="SUPFAM" id="SSF81345">
    <property type="entry name" value="ABC transporter involved in vitamin B12 uptake, BtuC"/>
    <property type="match status" value="1"/>
</dbReference>
<keyword evidence="7 9" id="KW-0472">Membrane</keyword>
<feature type="transmembrane region" description="Helical" evidence="9">
    <location>
        <begin position="43"/>
        <end position="61"/>
    </location>
</feature>
<evidence type="ECO:0000256" key="5">
    <source>
        <dbReference type="ARBA" id="ARBA00022692"/>
    </source>
</evidence>
<dbReference type="InterPro" id="IPR000522">
    <property type="entry name" value="ABC_transptr_permease_BtuC"/>
</dbReference>
<reference evidence="11" key="1">
    <citation type="journal article" date="2019" name="Int. J. Syst. Evol. Microbiol.">
        <title>The Global Catalogue of Microorganisms (GCM) 10K type strain sequencing project: providing services to taxonomists for standard genome sequencing and annotation.</title>
        <authorList>
            <consortium name="The Broad Institute Genomics Platform"/>
            <consortium name="The Broad Institute Genome Sequencing Center for Infectious Disease"/>
            <person name="Wu L."/>
            <person name="Ma J."/>
        </authorList>
    </citation>
    <scope>NUCLEOTIDE SEQUENCE [LARGE SCALE GENOMIC DNA]</scope>
    <source>
        <strain evidence="11">JCM 17388</strain>
    </source>
</reference>
<evidence type="ECO:0000313" key="11">
    <source>
        <dbReference type="Proteomes" id="UP001501251"/>
    </source>
</evidence>
<feature type="transmembrane region" description="Helical" evidence="9">
    <location>
        <begin position="105"/>
        <end position="122"/>
    </location>
</feature>
<keyword evidence="3" id="KW-0813">Transport</keyword>